<protein>
    <submittedName>
        <fullName evidence="2">Phosphoglycerate transport regulatory protein pgtC</fullName>
    </submittedName>
</protein>
<evidence type="ECO:0000313" key="3">
    <source>
        <dbReference type="Proteomes" id="UP000345637"/>
    </source>
</evidence>
<dbReference type="SUPFAM" id="SSF53850">
    <property type="entry name" value="Periplasmic binding protein-like II"/>
    <property type="match status" value="1"/>
</dbReference>
<evidence type="ECO:0000313" key="2">
    <source>
        <dbReference type="EMBL" id="VFS60290.1"/>
    </source>
</evidence>
<proteinExistence type="predicted"/>
<gene>
    <name evidence="2" type="primary">pgtC_5</name>
    <name evidence="2" type="ORF">NCTC12998_01269</name>
</gene>
<dbReference type="PANTHER" id="PTHR30006">
    <property type="entry name" value="THIAMINE-BINDING PERIPLASMIC PROTEIN-RELATED"/>
    <property type="match status" value="1"/>
</dbReference>
<keyword evidence="1" id="KW-0732">Signal</keyword>
<dbReference type="Gene3D" id="3.40.190.10">
    <property type="entry name" value="Periplasmic binding protein-like II"/>
    <property type="match status" value="2"/>
</dbReference>
<evidence type="ECO:0000256" key="1">
    <source>
        <dbReference type="ARBA" id="ARBA00022729"/>
    </source>
</evidence>
<reference evidence="2 3" key="1">
    <citation type="submission" date="2019-03" db="EMBL/GenBank/DDBJ databases">
        <authorList>
            <consortium name="Pathogen Informatics"/>
        </authorList>
    </citation>
    <scope>NUCLEOTIDE SEQUENCE [LARGE SCALE GENOMIC DNA]</scope>
    <source>
        <strain evidence="2 3">NCTC12998</strain>
    </source>
</reference>
<dbReference type="Proteomes" id="UP000345637">
    <property type="component" value="Unassembled WGS sequence"/>
</dbReference>
<organism evidence="2 3">
    <name type="scientific">Raoultella planticola</name>
    <name type="common">Klebsiella planticola</name>
    <dbReference type="NCBI Taxonomy" id="575"/>
    <lineage>
        <taxon>Bacteria</taxon>
        <taxon>Pseudomonadati</taxon>
        <taxon>Pseudomonadota</taxon>
        <taxon>Gammaproteobacteria</taxon>
        <taxon>Enterobacterales</taxon>
        <taxon>Enterobacteriaceae</taxon>
        <taxon>Klebsiella/Raoultella group</taxon>
        <taxon>Raoultella</taxon>
    </lineage>
</organism>
<name>A0A485AHW5_RAOPL</name>
<dbReference type="EMBL" id="CAADJE010000016">
    <property type="protein sequence ID" value="VFS60290.1"/>
    <property type="molecule type" value="Genomic_DNA"/>
</dbReference>
<dbReference type="Pfam" id="PF13343">
    <property type="entry name" value="SBP_bac_6"/>
    <property type="match status" value="1"/>
</dbReference>
<sequence>MFGAVDYVSYGNIDQGESLKVIFPASGTVIAPRPMMILKTTAHADDAKAFVDYVLSPEGQALVAGAWLMPARSDIPAKRPLLNELKILPTTGDGSSERSAVLSRFNTLFAQ</sequence>
<dbReference type="AlphaFoldDB" id="A0A485AHW5"/>
<accession>A0A485AHW5</accession>